<name>A0A5S3XMP4_9GAMM</name>
<evidence type="ECO:0000256" key="1">
    <source>
        <dbReference type="SAM" id="MobiDB-lite"/>
    </source>
</evidence>
<keyword evidence="4" id="KW-1185">Reference proteome</keyword>
<proteinExistence type="predicted"/>
<evidence type="ECO:0000313" key="5">
    <source>
        <dbReference type="Proteomes" id="UP000307706"/>
    </source>
</evidence>
<dbReference type="RefSeq" id="WP_138597553.1">
    <property type="nucleotide sequence ID" value="NZ_PNCK01000051.1"/>
</dbReference>
<feature type="compositionally biased region" description="Polar residues" evidence="1">
    <location>
        <begin position="12"/>
        <end position="36"/>
    </location>
</feature>
<reference evidence="5" key="2">
    <citation type="submission" date="2019-06" db="EMBL/GenBank/DDBJ databases">
        <title>Co-occurence of chitin degradation, pigmentation and bioactivity in marine Pseudoalteromonas.</title>
        <authorList>
            <person name="Sonnenschein E.C."/>
            <person name="Bech P.K."/>
        </authorList>
    </citation>
    <scope>NUCLEOTIDE SEQUENCE [LARGE SCALE GENOMIC DNA]</scope>
    <source>
        <strain evidence="5">S2231</strain>
    </source>
</reference>
<evidence type="ECO:0000313" key="4">
    <source>
        <dbReference type="Proteomes" id="UP000305730"/>
    </source>
</evidence>
<protein>
    <submittedName>
        <fullName evidence="3">Uncharacterized protein</fullName>
    </submittedName>
</protein>
<comment type="caution">
    <text evidence="3">The sequence shown here is derived from an EMBL/GenBank/DDBJ whole genome shotgun (WGS) entry which is preliminary data.</text>
</comment>
<reference evidence="4 5" key="1">
    <citation type="submission" date="2017-12" db="EMBL/GenBank/DDBJ databases">
        <authorList>
            <person name="Paulsen S."/>
            <person name="Gram L.K."/>
        </authorList>
    </citation>
    <scope>NUCLEOTIDE SEQUENCE [LARGE SCALE GENOMIC DNA]</scope>
    <source>
        <strain evidence="3 5">S2231</strain>
        <strain evidence="2 4">S2233</strain>
    </source>
</reference>
<sequence length="73" mass="7900">MKIGTQGDHLVQSATSPVSKRQASPQSSKAELSNEQGMLADVYHKNSVKDPTPTYDRPVSISSSDEVVKKNGR</sequence>
<dbReference type="AlphaFoldDB" id="A0A5S3XMP4"/>
<dbReference type="EMBL" id="PNCK01000051">
    <property type="protein sequence ID" value="TMP41528.1"/>
    <property type="molecule type" value="Genomic_DNA"/>
</dbReference>
<evidence type="ECO:0000313" key="3">
    <source>
        <dbReference type="EMBL" id="TMP56419.1"/>
    </source>
</evidence>
<accession>A0A5S3XMP4</accession>
<feature type="region of interest" description="Disordered" evidence="1">
    <location>
        <begin position="1"/>
        <end position="73"/>
    </location>
</feature>
<dbReference type="Proteomes" id="UP000307706">
    <property type="component" value="Unassembled WGS sequence"/>
</dbReference>
<organism evidence="3 5">
    <name type="scientific">Pseudoalteromonas citrea</name>
    <dbReference type="NCBI Taxonomy" id="43655"/>
    <lineage>
        <taxon>Bacteria</taxon>
        <taxon>Pseudomonadati</taxon>
        <taxon>Pseudomonadota</taxon>
        <taxon>Gammaproteobacteria</taxon>
        <taxon>Alteromonadales</taxon>
        <taxon>Pseudoalteromonadaceae</taxon>
        <taxon>Pseudoalteromonas</taxon>
    </lineage>
</organism>
<reference evidence="3" key="3">
    <citation type="submission" date="2019-09" db="EMBL/GenBank/DDBJ databases">
        <title>Co-occurence of chitin degradation, pigmentation and bioactivity in marine Pseudoalteromonas.</title>
        <authorList>
            <person name="Sonnenschein E.C."/>
            <person name="Bech P.K."/>
        </authorList>
    </citation>
    <scope>NUCLEOTIDE SEQUENCE</scope>
    <source>
        <strain evidence="3">S2231</strain>
        <strain evidence="2 4">S2233</strain>
    </source>
</reference>
<dbReference type="EMBL" id="PNCL01000084">
    <property type="protein sequence ID" value="TMP56419.1"/>
    <property type="molecule type" value="Genomic_DNA"/>
</dbReference>
<gene>
    <name evidence="3" type="ORF">CWB96_15180</name>
    <name evidence="2" type="ORF">CWB97_14520</name>
</gene>
<evidence type="ECO:0000313" key="2">
    <source>
        <dbReference type="EMBL" id="TMP41528.1"/>
    </source>
</evidence>
<dbReference type="Proteomes" id="UP000305730">
    <property type="component" value="Unassembled WGS sequence"/>
</dbReference>